<evidence type="ECO:0000313" key="2">
    <source>
        <dbReference type="Proteomes" id="UP000287876"/>
    </source>
</evidence>
<organism evidence="1 2">
    <name type="scientific">Mycobacterium phage Duke13</name>
    <dbReference type="NCBI Taxonomy" id="2499038"/>
    <lineage>
        <taxon>Viruses</taxon>
        <taxon>Duplodnaviria</taxon>
        <taxon>Heunggongvirae</taxon>
        <taxon>Uroviricota</taxon>
        <taxon>Caudoviricetes</taxon>
        <taxon>Omegavirus</taxon>
        <taxon>Omegavirus baka</taxon>
    </lineage>
</organism>
<dbReference type="Proteomes" id="UP000287876">
    <property type="component" value="Segment"/>
</dbReference>
<gene>
    <name evidence="1" type="primary">111</name>
    <name evidence="1" type="ORF">PBI_DUKE13_111</name>
</gene>
<sequence>MTDLDAPEDKALTAANAINRQVGSLWLSAHTEGVRNGLATAALLADQFADNFRDNYDLDAEIRAIGPAILAQFRDQLHLVAMQWPEPELPESESE</sequence>
<reference evidence="1 2" key="1">
    <citation type="submission" date="2018-12" db="EMBL/GenBank/DDBJ databases">
        <authorList>
            <person name="Betsko A.J."/>
            <person name="Stoner T.H."/>
            <person name="Garlena R.A."/>
            <person name="Russell D.A."/>
            <person name="Pope W.H."/>
            <person name="Jacobs-Sera D."/>
            <person name="Hatfull G.F."/>
        </authorList>
    </citation>
    <scope>NUCLEOTIDE SEQUENCE [LARGE SCALE GENOMIC DNA]</scope>
</reference>
<proteinExistence type="predicted"/>
<protein>
    <submittedName>
        <fullName evidence="1">Uncharacterized protein</fullName>
    </submittedName>
</protein>
<evidence type="ECO:0000313" key="1">
    <source>
        <dbReference type="EMBL" id="AZS07450.1"/>
    </source>
</evidence>
<name>A0A3S9UAX2_9CAUD</name>
<dbReference type="EMBL" id="MK279849">
    <property type="protein sequence ID" value="AZS07450.1"/>
    <property type="molecule type" value="Genomic_DNA"/>
</dbReference>
<accession>A0A3S9UAX2</accession>